<dbReference type="Proteomes" id="UP000196331">
    <property type="component" value="Unassembled WGS sequence"/>
</dbReference>
<name>A0A1R4HYS8_9GAMM</name>
<dbReference type="AlphaFoldDB" id="A0A1R4HYS8"/>
<dbReference type="EMBL" id="FUKM01000033">
    <property type="protein sequence ID" value="SJN12720.1"/>
    <property type="molecule type" value="Genomic_DNA"/>
</dbReference>
<proteinExistence type="predicted"/>
<evidence type="ECO:0000313" key="2">
    <source>
        <dbReference type="Proteomes" id="UP000196331"/>
    </source>
</evidence>
<comment type="caution">
    <text evidence="1">The sequence shown here is derived from an EMBL/GenBank/DDBJ whole genome shotgun (WGS) entry which is preliminary data.</text>
</comment>
<sequence>MLWRLSRLIPARVLQTFSASSKCLPAQDLSCMPKSYYAQFSES</sequence>
<organism evidence="1 2">
    <name type="scientific">Halomonas citrativorans</name>
    <dbReference type="NCBI Taxonomy" id="2742612"/>
    <lineage>
        <taxon>Bacteria</taxon>
        <taxon>Pseudomonadati</taxon>
        <taxon>Pseudomonadota</taxon>
        <taxon>Gammaproteobacteria</taxon>
        <taxon>Oceanospirillales</taxon>
        <taxon>Halomonadaceae</taxon>
        <taxon>Halomonas</taxon>
    </lineage>
</organism>
<reference evidence="1 2" key="1">
    <citation type="submission" date="2017-02" db="EMBL/GenBank/DDBJ databases">
        <authorList>
            <person name="Dridi B."/>
        </authorList>
    </citation>
    <scope>NUCLEOTIDE SEQUENCE [LARGE SCALE GENOMIC DNA]</scope>
    <source>
        <strain evidence="1 2">JB380</strain>
    </source>
</reference>
<gene>
    <name evidence="1" type="ORF">CZ787_08710</name>
</gene>
<accession>A0A1R4HYS8</accession>
<protein>
    <submittedName>
        <fullName evidence="1">Uncharacterized protein</fullName>
    </submittedName>
</protein>
<evidence type="ECO:0000313" key="1">
    <source>
        <dbReference type="EMBL" id="SJN12720.1"/>
    </source>
</evidence>